<dbReference type="OrthoDB" id="2427395at2"/>
<evidence type="ECO:0000313" key="2">
    <source>
        <dbReference type="Proteomes" id="UP000075806"/>
    </source>
</evidence>
<reference evidence="1" key="1">
    <citation type="submission" date="2016-02" db="EMBL/GenBank/DDBJ databases">
        <title>Genome sequence of Bacillus trypoxylicola KCTC 13244(T).</title>
        <authorList>
            <person name="Jeong H."/>
            <person name="Park S.-H."/>
            <person name="Choi S.-K."/>
        </authorList>
    </citation>
    <scope>NUCLEOTIDE SEQUENCE [LARGE SCALE GENOMIC DNA]</scope>
    <source>
        <strain evidence="1">KCTC 13244</strain>
    </source>
</reference>
<proteinExistence type="predicted"/>
<dbReference type="InterPro" id="IPR025573">
    <property type="entry name" value="YwpF"/>
</dbReference>
<organism evidence="1 2">
    <name type="scientific">Alkalihalobacillus trypoxylicola</name>
    <dbReference type="NCBI Taxonomy" id="519424"/>
    <lineage>
        <taxon>Bacteria</taxon>
        <taxon>Bacillati</taxon>
        <taxon>Bacillota</taxon>
        <taxon>Bacilli</taxon>
        <taxon>Bacillales</taxon>
        <taxon>Bacillaceae</taxon>
        <taxon>Alkalihalobacillus</taxon>
    </lineage>
</organism>
<accession>A0A161PEB3</accession>
<name>A0A161PEB3_9BACI</name>
<evidence type="ECO:0000313" key="1">
    <source>
        <dbReference type="EMBL" id="KYG26630.1"/>
    </source>
</evidence>
<evidence type="ECO:0008006" key="3">
    <source>
        <dbReference type="Google" id="ProtNLM"/>
    </source>
</evidence>
<keyword evidence="2" id="KW-1185">Reference proteome</keyword>
<gene>
    <name evidence="1" type="ORF">AZF04_12545</name>
</gene>
<dbReference type="STRING" id="519424.AZF04_12545"/>
<dbReference type="EMBL" id="LTAO01000038">
    <property type="protein sequence ID" value="KYG26630.1"/>
    <property type="molecule type" value="Genomic_DNA"/>
</dbReference>
<dbReference type="RefSeq" id="WP_061950095.1">
    <property type="nucleotide sequence ID" value="NZ_LTAO01000038.1"/>
</dbReference>
<protein>
    <recommendedName>
        <fullName evidence="3">YwpF-like protein</fullName>
    </recommendedName>
</protein>
<dbReference type="AlphaFoldDB" id="A0A161PEB3"/>
<dbReference type="Proteomes" id="UP000075806">
    <property type="component" value="Unassembled WGS sequence"/>
</dbReference>
<comment type="caution">
    <text evidence="1">The sequence shown here is derived from an EMBL/GenBank/DDBJ whole genome shotgun (WGS) entry which is preliminary data.</text>
</comment>
<sequence length="163" mass="18768">MKTFKLYSISLLKGINGKVQQFPLTIEQGLIINMENSRRTWLIEAVVDKEHLTFFKEVHAEDKDLLINVVITSKDNYPATMVTKVSEITKMSKGLSILMKGKLVLGKDEVLDDVVNDLVGQDYHGNHFIEEFKQRKSNLAAYSQKTLDEVYQKLSRDDEYRLV</sequence>
<dbReference type="Pfam" id="PF14183">
    <property type="entry name" value="YwpF"/>
    <property type="match status" value="1"/>
</dbReference>